<evidence type="ECO:0000313" key="2">
    <source>
        <dbReference type="EMBL" id="GBN70751.1"/>
    </source>
</evidence>
<comment type="caution">
    <text evidence="2">The sequence shown here is derived from an EMBL/GenBank/DDBJ whole genome shotgun (WGS) entry which is preliminary data.</text>
</comment>
<reference evidence="2 3" key="1">
    <citation type="journal article" date="2019" name="Sci. Rep.">
        <title>Orb-weaving spider Araneus ventricosus genome elucidates the spidroin gene catalogue.</title>
        <authorList>
            <person name="Kono N."/>
            <person name="Nakamura H."/>
            <person name="Ohtoshi R."/>
            <person name="Moran D.A.P."/>
            <person name="Shinohara A."/>
            <person name="Yoshida Y."/>
            <person name="Fujiwara M."/>
            <person name="Mori M."/>
            <person name="Tomita M."/>
            <person name="Arakawa K."/>
        </authorList>
    </citation>
    <scope>NUCLEOTIDE SEQUENCE [LARGE SCALE GENOMIC DNA]</scope>
</reference>
<sequence>MEQMGLGEPENVQICIKIVKVSEGKIVLNTYIEVNTMELTIANIAYWVLFVIRTTIGASFVLVNFLGALNRQLGTIFFFSIVDGRGIFGELKRQEPEYAHLAENVWCVYVTGNV</sequence>
<name>A0A4Y2R551_ARAVE</name>
<dbReference type="AlphaFoldDB" id="A0A4Y2R551"/>
<evidence type="ECO:0000256" key="1">
    <source>
        <dbReference type="SAM" id="Phobius"/>
    </source>
</evidence>
<feature type="transmembrane region" description="Helical" evidence="1">
    <location>
        <begin position="44"/>
        <end position="69"/>
    </location>
</feature>
<evidence type="ECO:0000313" key="3">
    <source>
        <dbReference type="Proteomes" id="UP000499080"/>
    </source>
</evidence>
<dbReference type="EMBL" id="BGPR01015817">
    <property type="protein sequence ID" value="GBN70751.1"/>
    <property type="molecule type" value="Genomic_DNA"/>
</dbReference>
<keyword evidence="1" id="KW-0812">Transmembrane</keyword>
<accession>A0A4Y2R551</accession>
<keyword evidence="1" id="KW-0472">Membrane</keyword>
<dbReference type="Proteomes" id="UP000499080">
    <property type="component" value="Unassembled WGS sequence"/>
</dbReference>
<gene>
    <name evidence="2" type="ORF">AVEN_203808_1</name>
</gene>
<proteinExistence type="predicted"/>
<protein>
    <submittedName>
        <fullName evidence="2">Uncharacterized protein</fullName>
    </submittedName>
</protein>
<keyword evidence="3" id="KW-1185">Reference proteome</keyword>
<organism evidence="2 3">
    <name type="scientific">Araneus ventricosus</name>
    <name type="common">Orbweaver spider</name>
    <name type="synonym">Epeira ventricosa</name>
    <dbReference type="NCBI Taxonomy" id="182803"/>
    <lineage>
        <taxon>Eukaryota</taxon>
        <taxon>Metazoa</taxon>
        <taxon>Ecdysozoa</taxon>
        <taxon>Arthropoda</taxon>
        <taxon>Chelicerata</taxon>
        <taxon>Arachnida</taxon>
        <taxon>Araneae</taxon>
        <taxon>Araneomorphae</taxon>
        <taxon>Entelegynae</taxon>
        <taxon>Araneoidea</taxon>
        <taxon>Araneidae</taxon>
        <taxon>Araneus</taxon>
    </lineage>
</organism>
<keyword evidence="1" id="KW-1133">Transmembrane helix</keyword>